<feature type="transmembrane region" description="Helical" evidence="6">
    <location>
        <begin position="167"/>
        <end position="188"/>
    </location>
</feature>
<feature type="transmembrane region" description="Helical" evidence="6">
    <location>
        <begin position="86"/>
        <end position="106"/>
    </location>
</feature>
<dbReference type="InterPro" id="IPR000620">
    <property type="entry name" value="EamA_dom"/>
</dbReference>
<feature type="transmembrane region" description="Helical" evidence="6">
    <location>
        <begin position="226"/>
        <end position="246"/>
    </location>
</feature>
<dbReference type="EMBL" id="CAEZXP010000004">
    <property type="protein sequence ID" value="CAB4701667.1"/>
    <property type="molecule type" value="Genomic_DNA"/>
</dbReference>
<dbReference type="AlphaFoldDB" id="A0A6J6PSF2"/>
<gene>
    <name evidence="8" type="ORF">UFOPK2399_01402</name>
</gene>
<evidence type="ECO:0000256" key="3">
    <source>
        <dbReference type="ARBA" id="ARBA00022692"/>
    </source>
</evidence>
<evidence type="ECO:0000259" key="7">
    <source>
        <dbReference type="Pfam" id="PF00892"/>
    </source>
</evidence>
<feature type="transmembrane region" description="Helical" evidence="6">
    <location>
        <begin position="194"/>
        <end position="214"/>
    </location>
</feature>
<keyword evidence="3 6" id="KW-0812">Transmembrane</keyword>
<dbReference type="GO" id="GO:0005886">
    <property type="term" value="C:plasma membrane"/>
    <property type="evidence" value="ECO:0007669"/>
    <property type="project" value="UniProtKB-SubCell"/>
</dbReference>
<keyword evidence="2" id="KW-1003">Cell membrane</keyword>
<comment type="subcellular location">
    <subcellularLocation>
        <location evidence="1">Cell membrane</location>
        <topology evidence="1">Multi-pass membrane protein</topology>
    </subcellularLocation>
</comment>
<dbReference type="InterPro" id="IPR051258">
    <property type="entry name" value="Diverse_Substrate_Transporter"/>
</dbReference>
<feature type="transmembrane region" description="Helical" evidence="6">
    <location>
        <begin position="113"/>
        <end position="130"/>
    </location>
</feature>
<dbReference type="SUPFAM" id="SSF103481">
    <property type="entry name" value="Multidrug resistance efflux transporter EmrE"/>
    <property type="match status" value="2"/>
</dbReference>
<evidence type="ECO:0000313" key="8">
    <source>
        <dbReference type="EMBL" id="CAB4701667.1"/>
    </source>
</evidence>
<evidence type="ECO:0000256" key="1">
    <source>
        <dbReference type="ARBA" id="ARBA00004651"/>
    </source>
</evidence>
<evidence type="ECO:0000256" key="6">
    <source>
        <dbReference type="SAM" id="Phobius"/>
    </source>
</evidence>
<organism evidence="8">
    <name type="scientific">freshwater metagenome</name>
    <dbReference type="NCBI Taxonomy" id="449393"/>
    <lineage>
        <taxon>unclassified sequences</taxon>
        <taxon>metagenomes</taxon>
        <taxon>ecological metagenomes</taxon>
    </lineage>
</organism>
<feature type="transmembrane region" description="Helical" evidence="6">
    <location>
        <begin position="22"/>
        <end position="44"/>
    </location>
</feature>
<reference evidence="8" key="1">
    <citation type="submission" date="2020-05" db="EMBL/GenBank/DDBJ databases">
        <authorList>
            <person name="Chiriac C."/>
            <person name="Salcher M."/>
            <person name="Ghai R."/>
            <person name="Kavagutti S V."/>
        </authorList>
    </citation>
    <scope>NUCLEOTIDE SEQUENCE</scope>
</reference>
<feature type="transmembrane region" description="Helical" evidence="6">
    <location>
        <begin position="252"/>
        <end position="277"/>
    </location>
</feature>
<name>A0A6J6PSF2_9ZZZZ</name>
<feature type="domain" description="EamA" evidence="7">
    <location>
        <begin position="137"/>
        <end position="267"/>
    </location>
</feature>
<proteinExistence type="predicted"/>
<protein>
    <submittedName>
        <fullName evidence="8">Unannotated protein</fullName>
    </submittedName>
</protein>
<accession>A0A6J6PSF2</accession>
<dbReference type="Gene3D" id="1.10.3730.20">
    <property type="match status" value="1"/>
</dbReference>
<evidence type="ECO:0000256" key="4">
    <source>
        <dbReference type="ARBA" id="ARBA00022989"/>
    </source>
</evidence>
<dbReference type="PANTHER" id="PTHR42920:SF5">
    <property type="entry name" value="EAMA DOMAIN-CONTAINING PROTEIN"/>
    <property type="match status" value="1"/>
</dbReference>
<keyword evidence="5 6" id="KW-0472">Membrane</keyword>
<dbReference type="PANTHER" id="PTHR42920">
    <property type="entry name" value="OS03G0707200 PROTEIN-RELATED"/>
    <property type="match status" value="1"/>
</dbReference>
<feature type="transmembrane region" description="Helical" evidence="6">
    <location>
        <begin position="136"/>
        <end position="155"/>
    </location>
</feature>
<feature type="transmembrane region" description="Helical" evidence="6">
    <location>
        <begin position="56"/>
        <end position="74"/>
    </location>
</feature>
<feature type="domain" description="EamA" evidence="7">
    <location>
        <begin position="3"/>
        <end position="128"/>
    </location>
</feature>
<evidence type="ECO:0000256" key="5">
    <source>
        <dbReference type="ARBA" id="ARBA00023136"/>
    </source>
</evidence>
<keyword evidence="4 6" id="KW-1133">Transmembrane helix</keyword>
<evidence type="ECO:0000256" key="2">
    <source>
        <dbReference type="ARBA" id="ARBA00022475"/>
    </source>
</evidence>
<dbReference type="InterPro" id="IPR037185">
    <property type="entry name" value="EmrE-like"/>
</dbReference>
<dbReference type="Pfam" id="PF00892">
    <property type="entry name" value="EamA"/>
    <property type="match status" value="2"/>
</dbReference>
<sequence length="286" mass="29571">MLALVAVTGVWGLTFVQVKDAVALYPVFAFLALRFGIAALALAPPSITRVRGIGRGGLGAAVFAGLLLAVGYALQTFGLERTTVSSAGFVTGMYVVLTPLIALAVYRMHVAPAAWGGVALATIGLAMLAGVHGGSLVGDVLVLGGAAVYSLQIVVMERYAQLYDPLAFTFVEMLAAAVGLGVCALPHLAVPRGWTVWGALFVTGIFASALAFLIQMWAQQRTSATRTALVFTLEPVFAAGFGYWLAGDRLGPIGALGCAVIMLGIVLAEPVAADVLVRLLRRPAAS</sequence>